<protein>
    <submittedName>
        <fullName evidence="2">Uncharacterized protein</fullName>
    </submittedName>
</protein>
<keyword evidence="3" id="KW-1185">Reference proteome</keyword>
<sequence>MQTDSSRFAILDPSHYHTNAGAQPRVYTDRKGNMHDPDYHLFPVYASSSTHNSQSSSEDQEQPDGYYTRASSPPRSPRFGPTITVSPAPIYASAPSSYQCPTANKSSRRSSKSHSRSNEGRVSLDSNYSAEEDVEDDSSLYSEYLSEAEEAKDEQHPARCSEGVKKGIQSIALSVSIGAFRARRRVKSALRR</sequence>
<feature type="compositionally biased region" description="Low complexity" evidence="1">
    <location>
        <begin position="47"/>
        <end position="57"/>
    </location>
</feature>
<name>A0A0D7BJP5_9AGAR</name>
<dbReference type="Proteomes" id="UP000054007">
    <property type="component" value="Unassembled WGS sequence"/>
</dbReference>
<evidence type="ECO:0000313" key="3">
    <source>
        <dbReference type="Proteomes" id="UP000054007"/>
    </source>
</evidence>
<evidence type="ECO:0000256" key="1">
    <source>
        <dbReference type="SAM" id="MobiDB-lite"/>
    </source>
</evidence>
<feature type="compositionally biased region" description="Basic and acidic residues" evidence="1">
    <location>
        <begin position="153"/>
        <end position="163"/>
    </location>
</feature>
<feature type="compositionally biased region" description="Basic and acidic residues" evidence="1">
    <location>
        <begin position="27"/>
        <end position="39"/>
    </location>
</feature>
<evidence type="ECO:0000313" key="2">
    <source>
        <dbReference type="EMBL" id="KIY70682.1"/>
    </source>
</evidence>
<dbReference type="EMBL" id="KN880464">
    <property type="protein sequence ID" value="KIY70682.1"/>
    <property type="molecule type" value="Genomic_DNA"/>
</dbReference>
<organism evidence="2 3">
    <name type="scientific">Cylindrobasidium torrendii FP15055 ss-10</name>
    <dbReference type="NCBI Taxonomy" id="1314674"/>
    <lineage>
        <taxon>Eukaryota</taxon>
        <taxon>Fungi</taxon>
        <taxon>Dikarya</taxon>
        <taxon>Basidiomycota</taxon>
        <taxon>Agaricomycotina</taxon>
        <taxon>Agaricomycetes</taxon>
        <taxon>Agaricomycetidae</taxon>
        <taxon>Agaricales</taxon>
        <taxon>Marasmiineae</taxon>
        <taxon>Physalacriaceae</taxon>
        <taxon>Cylindrobasidium</taxon>
    </lineage>
</organism>
<proteinExistence type="predicted"/>
<feature type="compositionally biased region" description="Low complexity" evidence="1">
    <location>
        <begin position="86"/>
        <end position="98"/>
    </location>
</feature>
<reference evidence="2 3" key="1">
    <citation type="journal article" date="2015" name="Fungal Genet. Biol.">
        <title>Evolution of novel wood decay mechanisms in Agaricales revealed by the genome sequences of Fistulina hepatica and Cylindrobasidium torrendii.</title>
        <authorList>
            <person name="Floudas D."/>
            <person name="Held B.W."/>
            <person name="Riley R."/>
            <person name="Nagy L.G."/>
            <person name="Koehler G."/>
            <person name="Ransdell A.S."/>
            <person name="Younus H."/>
            <person name="Chow J."/>
            <person name="Chiniquy J."/>
            <person name="Lipzen A."/>
            <person name="Tritt A."/>
            <person name="Sun H."/>
            <person name="Haridas S."/>
            <person name="LaButti K."/>
            <person name="Ohm R.A."/>
            <person name="Kues U."/>
            <person name="Blanchette R.A."/>
            <person name="Grigoriev I.V."/>
            <person name="Minto R.E."/>
            <person name="Hibbett D.S."/>
        </authorList>
    </citation>
    <scope>NUCLEOTIDE SEQUENCE [LARGE SCALE GENOMIC DNA]</scope>
    <source>
        <strain evidence="2 3">FP15055 ss-10</strain>
    </source>
</reference>
<feature type="compositionally biased region" description="Basic residues" evidence="1">
    <location>
        <begin position="106"/>
        <end position="115"/>
    </location>
</feature>
<dbReference type="AlphaFoldDB" id="A0A0D7BJP5"/>
<dbReference type="OrthoDB" id="3021720at2759"/>
<feature type="region of interest" description="Disordered" evidence="1">
    <location>
        <begin position="1"/>
        <end position="163"/>
    </location>
</feature>
<gene>
    <name evidence="2" type="ORF">CYLTODRAFT_419504</name>
</gene>
<accession>A0A0D7BJP5</accession>